<sequence>MSVQIQLSEKNLDDIMQHSTSRISLSELNARLAQDEIIMQNVLVERPVGAGVPITVVRDIVDRYLELIRNPGPIDGQWQPQEYAIVQY</sequence>
<evidence type="ECO:0000313" key="2">
    <source>
        <dbReference type="Proteomes" id="UP000827609"/>
    </source>
</evidence>
<evidence type="ECO:0000313" key="1">
    <source>
        <dbReference type="EMBL" id="QYW04920.1"/>
    </source>
</evidence>
<dbReference type="EMBL" id="MZ475896">
    <property type="protein sequence ID" value="QYW04920.1"/>
    <property type="molecule type" value="Genomic_DNA"/>
</dbReference>
<accession>A0AAE7WSP0</accession>
<gene>
    <name evidence="1" type="ORF">pEaSNUABM7_00252</name>
</gene>
<protein>
    <submittedName>
        <fullName evidence="1">Uncharacterized protein</fullName>
    </submittedName>
</protein>
<organism evidence="1 2">
    <name type="scientific">Erwinia phage pEa_SNUABM_7</name>
    <dbReference type="NCBI Taxonomy" id="2866695"/>
    <lineage>
        <taxon>Viruses</taxon>
        <taxon>Duplodnaviria</taxon>
        <taxon>Heunggongvirae</taxon>
        <taxon>Uroviricota</taxon>
        <taxon>Caudoviricetes</taxon>
        <taxon>Snuvirus</taxon>
        <taxon>Snuvirus SNUABM7</taxon>
    </lineage>
</organism>
<proteinExistence type="predicted"/>
<dbReference type="Proteomes" id="UP000827609">
    <property type="component" value="Segment"/>
</dbReference>
<reference evidence="1" key="1">
    <citation type="submission" date="2021-06" db="EMBL/GenBank/DDBJ databases">
        <title>Complete genome sequence of Erwinia phage pEa_SNUABM_7.</title>
        <authorList>
            <person name="Kim S.G."/>
            <person name="Park S.C."/>
        </authorList>
    </citation>
    <scope>NUCLEOTIDE SEQUENCE</scope>
</reference>
<name>A0AAE7WSP0_9CAUD</name>
<keyword evidence="2" id="KW-1185">Reference proteome</keyword>